<gene>
    <name evidence="6" type="ORF">F511_05349</name>
</gene>
<dbReference type="SUPFAM" id="SSF57850">
    <property type="entry name" value="RING/U-box"/>
    <property type="match status" value="1"/>
</dbReference>
<dbReference type="GO" id="GO:0061630">
    <property type="term" value="F:ubiquitin protein ligase activity"/>
    <property type="evidence" value="ECO:0007669"/>
    <property type="project" value="InterPro"/>
</dbReference>
<reference evidence="6 7" key="1">
    <citation type="journal article" date="2015" name="Proc. Natl. Acad. Sci. U.S.A.">
        <title>The resurrection genome of Boea hygrometrica: A blueprint for survival of dehydration.</title>
        <authorList>
            <person name="Xiao L."/>
            <person name="Yang G."/>
            <person name="Zhang L."/>
            <person name="Yang X."/>
            <person name="Zhao S."/>
            <person name="Ji Z."/>
            <person name="Zhou Q."/>
            <person name="Hu M."/>
            <person name="Wang Y."/>
            <person name="Chen M."/>
            <person name="Xu Y."/>
            <person name="Jin H."/>
            <person name="Xiao X."/>
            <person name="Hu G."/>
            <person name="Bao F."/>
            <person name="Hu Y."/>
            <person name="Wan P."/>
            <person name="Li L."/>
            <person name="Deng X."/>
            <person name="Kuang T."/>
            <person name="Xiang C."/>
            <person name="Zhu J.K."/>
            <person name="Oliver M.J."/>
            <person name="He Y."/>
        </authorList>
    </citation>
    <scope>NUCLEOTIDE SEQUENCE [LARGE SCALE GENOMIC DNA]</scope>
    <source>
        <strain evidence="7">cv. XS01</strain>
    </source>
</reference>
<dbReference type="OrthoDB" id="9049620at2759"/>
<dbReference type="PANTHER" id="PTHR22894:SF6">
    <property type="entry name" value="E3 UBIQUITIN-PROTEIN LIGASE RNF170-LIKE ISOFORM X1"/>
    <property type="match status" value="1"/>
</dbReference>
<dbReference type="Proteomes" id="UP000250235">
    <property type="component" value="Unassembled WGS sequence"/>
</dbReference>
<dbReference type="Gene3D" id="3.30.40.10">
    <property type="entry name" value="Zinc/RING finger domain, C3HC4 (zinc finger)"/>
    <property type="match status" value="1"/>
</dbReference>
<accession>A0A2Z7ATP3</accession>
<dbReference type="Pfam" id="PF13445">
    <property type="entry name" value="zf-RING_UBOX"/>
    <property type="match status" value="1"/>
</dbReference>
<dbReference type="InterPro" id="IPR027370">
    <property type="entry name" value="Znf-RING_euk"/>
</dbReference>
<keyword evidence="2 4" id="KW-0863">Zinc-finger</keyword>
<feature type="domain" description="RING-type" evidence="5">
    <location>
        <begin position="87"/>
        <end position="129"/>
    </location>
</feature>
<keyword evidence="3" id="KW-0862">Zinc</keyword>
<protein>
    <recommendedName>
        <fullName evidence="5">RING-type domain-containing protein</fullName>
    </recommendedName>
</protein>
<dbReference type="InterPro" id="IPR038896">
    <property type="entry name" value="RNF170"/>
</dbReference>
<evidence type="ECO:0000259" key="5">
    <source>
        <dbReference type="PROSITE" id="PS50089"/>
    </source>
</evidence>
<dbReference type="PROSITE" id="PS00518">
    <property type="entry name" value="ZF_RING_1"/>
    <property type="match status" value="1"/>
</dbReference>
<dbReference type="EMBL" id="KV014110">
    <property type="protein sequence ID" value="KZV22717.1"/>
    <property type="molecule type" value="Genomic_DNA"/>
</dbReference>
<dbReference type="InterPro" id="IPR013083">
    <property type="entry name" value="Znf_RING/FYVE/PHD"/>
</dbReference>
<evidence type="ECO:0000313" key="7">
    <source>
        <dbReference type="Proteomes" id="UP000250235"/>
    </source>
</evidence>
<name>A0A2Z7ATP3_9LAMI</name>
<evidence type="ECO:0000256" key="1">
    <source>
        <dbReference type="ARBA" id="ARBA00022723"/>
    </source>
</evidence>
<keyword evidence="7" id="KW-1185">Reference proteome</keyword>
<evidence type="ECO:0000256" key="2">
    <source>
        <dbReference type="ARBA" id="ARBA00022771"/>
    </source>
</evidence>
<dbReference type="PANTHER" id="PTHR22894">
    <property type="entry name" value="RING-TYPE DOMAIN-CONTAINING PROTEIN"/>
    <property type="match status" value="1"/>
</dbReference>
<sequence length="271" mass="30306">MEHNNLDSKYTYIEVQTKKKIGFRDGVELDFTSLEMEKKRDACENKSGYWVEERIPEEEGNMKETGVLDDFVGGCDRNNVGLVDEVCPICFDKFNIPCRTNCGHWFCAGCIMQVWMYTSSIRQCKCPLCCCIIDNLAPEMSQNVLPTDDDVEVLKKVRQYNGLVVGGIRGLFLGNLCHFGLQKVLALPLLMSRIVRSLIAPDGMRCTYYVLRLLGEDLGFRELLTLAQACFSVPSFLAGLCIDGCSGIGRGVLLCNKMGILSLVPRFPSLP</sequence>
<dbReference type="InterPro" id="IPR017907">
    <property type="entry name" value="Znf_RING_CS"/>
</dbReference>
<dbReference type="InterPro" id="IPR001841">
    <property type="entry name" value="Znf_RING"/>
</dbReference>
<dbReference type="PROSITE" id="PS50089">
    <property type="entry name" value="ZF_RING_2"/>
    <property type="match status" value="1"/>
</dbReference>
<dbReference type="SMART" id="SM00184">
    <property type="entry name" value="RING"/>
    <property type="match status" value="1"/>
</dbReference>
<evidence type="ECO:0000256" key="3">
    <source>
        <dbReference type="ARBA" id="ARBA00022833"/>
    </source>
</evidence>
<evidence type="ECO:0000256" key="4">
    <source>
        <dbReference type="PROSITE-ProRule" id="PRU00175"/>
    </source>
</evidence>
<dbReference type="GO" id="GO:0008270">
    <property type="term" value="F:zinc ion binding"/>
    <property type="evidence" value="ECO:0007669"/>
    <property type="project" value="UniProtKB-KW"/>
</dbReference>
<evidence type="ECO:0000313" key="6">
    <source>
        <dbReference type="EMBL" id="KZV22717.1"/>
    </source>
</evidence>
<organism evidence="6 7">
    <name type="scientific">Dorcoceras hygrometricum</name>
    <dbReference type="NCBI Taxonomy" id="472368"/>
    <lineage>
        <taxon>Eukaryota</taxon>
        <taxon>Viridiplantae</taxon>
        <taxon>Streptophyta</taxon>
        <taxon>Embryophyta</taxon>
        <taxon>Tracheophyta</taxon>
        <taxon>Spermatophyta</taxon>
        <taxon>Magnoliopsida</taxon>
        <taxon>eudicotyledons</taxon>
        <taxon>Gunneridae</taxon>
        <taxon>Pentapetalae</taxon>
        <taxon>asterids</taxon>
        <taxon>lamiids</taxon>
        <taxon>Lamiales</taxon>
        <taxon>Gesneriaceae</taxon>
        <taxon>Didymocarpoideae</taxon>
        <taxon>Trichosporeae</taxon>
        <taxon>Loxocarpinae</taxon>
        <taxon>Dorcoceras</taxon>
    </lineage>
</organism>
<dbReference type="AlphaFoldDB" id="A0A2Z7ATP3"/>
<proteinExistence type="predicted"/>
<keyword evidence="1" id="KW-0479">Metal-binding</keyword>